<keyword evidence="1" id="KW-0472">Membrane</keyword>
<organism evidence="2 3">
    <name type="scientific">Allacma fusca</name>
    <dbReference type="NCBI Taxonomy" id="39272"/>
    <lineage>
        <taxon>Eukaryota</taxon>
        <taxon>Metazoa</taxon>
        <taxon>Ecdysozoa</taxon>
        <taxon>Arthropoda</taxon>
        <taxon>Hexapoda</taxon>
        <taxon>Collembola</taxon>
        <taxon>Symphypleona</taxon>
        <taxon>Sminthuridae</taxon>
        <taxon>Allacma</taxon>
    </lineage>
</organism>
<evidence type="ECO:0000256" key="1">
    <source>
        <dbReference type="SAM" id="Phobius"/>
    </source>
</evidence>
<gene>
    <name evidence="2" type="ORF">AFUS01_LOCUS41111</name>
</gene>
<evidence type="ECO:0000313" key="2">
    <source>
        <dbReference type="EMBL" id="CAG7831364.1"/>
    </source>
</evidence>
<accession>A0A8J2LFE3</accession>
<sequence>MLGSGVHPSTSSHLQHPVGGYFILMLLDEPMAIVGILDANLITRLRYYLSMAGKHVPDHSVRERKYTVLQSVAQFSIDCRTIMVSKRTVS</sequence>
<comment type="caution">
    <text evidence="2">The sequence shown here is derived from an EMBL/GenBank/DDBJ whole genome shotgun (WGS) entry which is preliminary data.</text>
</comment>
<dbReference type="Proteomes" id="UP000708208">
    <property type="component" value="Unassembled WGS sequence"/>
</dbReference>
<proteinExistence type="predicted"/>
<name>A0A8J2LFE3_9HEXA</name>
<feature type="transmembrane region" description="Helical" evidence="1">
    <location>
        <begin position="20"/>
        <end position="41"/>
    </location>
</feature>
<protein>
    <submittedName>
        <fullName evidence="2">Uncharacterized protein</fullName>
    </submittedName>
</protein>
<keyword evidence="1" id="KW-0812">Transmembrane</keyword>
<dbReference type="AlphaFoldDB" id="A0A8J2LFE3"/>
<evidence type="ECO:0000313" key="3">
    <source>
        <dbReference type="Proteomes" id="UP000708208"/>
    </source>
</evidence>
<reference evidence="2" key="1">
    <citation type="submission" date="2021-06" db="EMBL/GenBank/DDBJ databases">
        <authorList>
            <person name="Hodson N. C."/>
            <person name="Mongue J. A."/>
            <person name="Jaron S. K."/>
        </authorList>
    </citation>
    <scope>NUCLEOTIDE SEQUENCE</scope>
</reference>
<keyword evidence="1" id="KW-1133">Transmembrane helix</keyword>
<dbReference type="EMBL" id="CAJVCH010560156">
    <property type="protein sequence ID" value="CAG7831364.1"/>
    <property type="molecule type" value="Genomic_DNA"/>
</dbReference>
<keyword evidence="3" id="KW-1185">Reference proteome</keyword>